<feature type="transmembrane region" description="Helical" evidence="1">
    <location>
        <begin position="121"/>
        <end position="141"/>
    </location>
</feature>
<feature type="transmembrane region" description="Helical" evidence="1">
    <location>
        <begin position="153"/>
        <end position="181"/>
    </location>
</feature>
<feature type="transmembrane region" description="Helical" evidence="1">
    <location>
        <begin position="231"/>
        <end position="252"/>
    </location>
</feature>
<feature type="transmembrane region" description="Helical" evidence="1">
    <location>
        <begin position="44"/>
        <end position="65"/>
    </location>
</feature>
<evidence type="ECO:0000313" key="3">
    <source>
        <dbReference type="EMBL" id="MBE0399585.1"/>
    </source>
</evidence>
<keyword evidence="1" id="KW-0812">Transmembrane</keyword>
<keyword evidence="1" id="KW-1133">Transmembrane helix</keyword>
<reference evidence="3 4" key="1">
    <citation type="submission" date="2020-07" db="EMBL/GenBank/DDBJ databases">
        <title>Halophilic bacteria isolated from french cheeses.</title>
        <authorList>
            <person name="Kothe C.I."/>
            <person name="Farah-Kraiem B."/>
            <person name="Renault P."/>
            <person name="Dridi B."/>
        </authorList>
    </citation>
    <scope>NUCLEOTIDE SEQUENCE [LARGE SCALE GENOMIC DNA]</scope>
    <source>
        <strain evidence="3 4">FME1</strain>
    </source>
</reference>
<dbReference type="Pfam" id="PF14351">
    <property type="entry name" value="DUF4401"/>
    <property type="match status" value="1"/>
</dbReference>
<name>A0ABR9EZE4_9GAMM</name>
<sequence length="363" mass="38851">MRRADDAQTNSLKAKLTQSGIVLNASTLPATLETPWFVRVLQAFSGWLAAFFLLGFIAIGGVFVVESAAASLGLGLVLIGAAFALLRAAHSDVLEHLALAISLAGQLLVGWAAIEHWNNAAYVWWSMLGLQSALALVMPSVTHRGFSAFAASVALYLAWVTAATGMAASGIVLCALTALWLNEFRWPRRIKEMQAWGYGLALGLLVTQGLAHAGHPLPFLYEALDSNLVRLGVWMSVGLVALAQLILFQALFNKQPLASVRWVTYAAGAVLLGVTFYVPSVGQGVVVMLLGFAIGNRVLTGLGMLSLMLAIGSYYYWLDATLLTKSIALLVMGTLLLGLRFGLHRRWEARIAHSSDGSVDNDA</sequence>
<organism evidence="3 4">
    <name type="scientific">Halomonas casei</name>
    <dbReference type="NCBI Taxonomy" id="2742613"/>
    <lineage>
        <taxon>Bacteria</taxon>
        <taxon>Pseudomonadati</taxon>
        <taxon>Pseudomonadota</taxon>
        <taxon>Gammaproteobacteria</taxon>
        <taxon>Oceanospirillales</taxon>
        <taxon>Halomonadaceae</taxon>
        <taxon>Halomonas</taxon>
    </lineage>
</organism>
<dbReference type="InterPro" id="IPR025513">
    <property type="entry name" value="DUF4401"/>
</dbReference>
<feature type="transmembrane region" description="Helical" evidence="1">
    <location>
        <begin position="314"/>
        <end position="337"/>
    </location>
</feature>
<protein>
    <submittedName>
        <fullName evidence="3">DUF4401 domain-containing protein</fullName>
    </submittedName>
</protein>
<feature type="transmembrane region" description="Helical" evidence="1">
    <location>
        <begin position="96"/>
        <end position="114"/>
    </location>
</feature>
<evidence type="ECO:0000259" key="2">
    <source>
        <dbReference type="Pfam" id="PF14351"/>
    </source>
</evidence>
<dbReference type="EMBL" id="RRZD01000004">
    <property type="protein sequence ID" value="MBE0399585.1"/>
    <property type="molecule type" value="Genomic_DNA"/>
</dbReference>
<evidence type="ECO:0000256" key="1">
    <source>
        <dbReference type="SAM" id="Phobius"/>
    </source>
</evidence>
<dbReference type="Proteomes" id="UP001645039">
    <property type="component" value="Unassembled WGS sequence"/>
</dbReference>
<proteinExistence type="predicted"/>
<keyword evidence="4" id="KW-1185">Reference proteome</keyword>
<accession>A0ABR9EZE4</accession>
<keyword evidence="1" id="KW-0472">Membrane</keyword>
<feature type="transmembrane region" description="Helical" evidence="1">
    <location>
        <begin position="264"/>
        <end position="294"/>
    </location>
</feature>
<comment type="caution">
    <text evidence="3">The sequence shown here is derived from an EMBL/GenBank/DDBJ whole genome shotgun (WGS) entry which is preliminary data.</text>
</comment>
<feature type="transmembrane region" description="Helical" evidence="1">
    <location>
        <begin position="193"/>
        <end position="211"/>
    </location>
</feature>
<gene>
    <name evidence="3" type="ORF">EI168_05610</name>
</gene>
<feature type="transmembrane region" description="Helical" evidence="1">
    <location>
        <begin position="21"/>
        <end position="38"/>
    </location>
</feature>
<feature type="transmembrane region" description="Helical" evidence="1">
    <location>
        <begin position="72"/>
        <end position="90"/>
    </location>
</feature>
<evidence type="ECO:0000313" key="4">
    <source>
        <dbReference type="Proteomes" id="UP001645039"/>
    </source>
</evidence>
<feature type="domain" description="DUF4401" evidence="2">
    <location>
        <begin position="35"/>
        <end position="345"/>
    </location>
</feature>